<dbReference type="EMBL" id="BQNB010021575">
    <property type="protein sequence ID" value="GJU07824.1"/>
    <property type="molecule type" value="Genomic_DNA"/>
</dbReference>
<dbReference type="PANTHER" id="PTHR11439:SF509">
    <property type="entry name" value="RNA-DIRECTED DNA POLYMERASE"/>
    <property type="match status" value="1"/>
</dbReference>
<dbReference type="Proteomes" id="UP001151760">
    <property type="component" value="Unassembled WGS sequence"/>
</dbReference>
<reference evidence="2" key="1">
    <citation type="journal article" date="2022" name="Int. J. Mol. Sci.">
        <title>Draft Genome of Tanacetum Coccineum: Genomic Comparison of Closely Related Tanacetum-Family Plants.</title>
        <authorList>
            <person name="Yamashiro T."/>
            <person name="Shiraishi A."/>
            <person name="Nakayama K."/>
            <person name="Satake H."/>
        </authorList>
    </citation>
    <scope>NUCLEOTIDE SEQUENCE</scope>
</reference>
<proteinExistence type="predicted"/>
<protein>
    <recommendedName>
        <fullName evidence="4">Retrovirus-related Pol polyprotein from transposon TNT 1-94</fullName>
    </recommendedName>
</protein>
<dbReference type="CDD" id="cd09272">
    <property type="entry name" value="RNase_HI_RT_Ty1"/>
    <property type="match status" value="1"/>
</dbReference>
<evidence type="ECO:0000313" key="3">
    <source>
        <dbReference type="Proteomes" id="UP001151760"/>
    </source>
</evidence>
<dbReference type="PANTHER" id="PTHR11439">
    <property type="entry name" value="GAG-POL-RELATED RETROTRANSPOSON"/>
    <property type="match status" value="1"/>
</dbReference>
<name>A0ABQ5J5Q8_9ASTR</name>
<gene>
    <name evidence="2" type="ORF">Tco_1124254</name>
</gene>
<feature type="region of interest" description="Disordered" evidence="1">
    <location>
        <begin position="247"/>
        <end position="280"/>
    </location>
</feature>
<sequence length="514" mass="58141">MHVCPVLGLAYRKALKCGKKDLSVSKRTVHRGLWYPKDSSIALTAFADADHAGCQDTRRSTSGSMQLLGDRLVSWSSKRQKSVAISSTEAEYIALSGCCAQILWMRSQLTDYGFGFNKIPIFYTSAGNPVKEILLKLNLPDHRKLKDGGEGLGIEDGLDGTERGYQGCSTPNVVFRCVLYFGGVTRSNSDDKPYDFQKQLRDFMKAQQSTNAIVKETFLDFKNQLETITKNRQASIQNLEAKFDRFADKQSGRPSGSLPSNTQPNPKGSSSKPYQPPQARNEHVNAIFTRSVKETPIPKPYKAKIPYPQCLRKEKMEAQYGKFLDMIRSVRINVPLVDILAGMPNYENFSKNSLRFASVFCLFEDPYCVLPRRNSAQFIFWLRFVSRIDCILSKVLLCDLPPVTYTRPPMLDRTDFASWQQRIRLYCRGKENGVNILKSIDEGPFQIGTFRETLAEGNKGALHLGPERTRVYSDLSPEDKDRYNANIRATNILLQGLPKDIYSLINHYTDAKEI</sequence>
<evidence type="ECO:0000313" key="2">
    <source>
        <dbReference type="EMBL" id="GJU07824.1"/>
    </source>
</evidence>
<comment type="caution">
    <text evidence="2">The sequence shown here is derived from an EMBL/GenBank/DDBJ whole genome shotgun (WGS) entry which is preliminary data.</text>
</comment>
<keyword evidence="3" id="KW-1185">Reference proteome</keyword>
<evidence type="ECO:0000256" key="1">
    <source>
        <dbReference type="SAM" id="MobiDB-lite"/>
    </source>
</evidence>
<reference evidence="2" key="2">
    <citation type="submission" date="2022-01" db="EMBL/GenBank/DDBJ databases">
        <authorList>
            <person name="Yamashiro T."/>
            <person name="Shiraishi A."/>
            <person name="Satake H."/>
            <person name="Nakayama K."/>
        </authorList>
    </citation>
    <scope>NUCLEOTIDE SEQUENCE</scope>
</reference>
<evidence type="ECO:0008006" key="4">
    <source>
        <dbReference type="Google" id="ProtNLM"/>
    </source>
</evidence>
<feature type="compositionally biased region" description="Polar residues" evidence="1">
    <location>
        <begin position="252"/>
        <end position="273"/>
    </location>
</feature>
<organism evidence="2 3">
    <name type="scientific">Tanacetum coccineum</name>
    <dbReference type="NCBI Taxonomy" id="301880"/>
    <lineage>
        <taxon>Eukaryota</taxon>
        <taxon>Viridiplantae</taxon>
        <taxon>Streptophyta</taxon>
        <taxon>Embryophyta</taxon>
        <taxon>Tracheophyta</taxon>
        <taxon>Spermatophyta</taxon>
        <taxon>Magnoliopsida</taxon>
        <taxon>eudicotyledons</taxon>
        <taxon>Gunneridae</taxon>
        <taxon>Pentapetalae</taxon>
        <taxon>asterids</taxon>
        <taxon>campanulids</taxon>
        <taxon>Asterales</taxon>
        <taxon>Asteraceae</taxon>
        <taxon>Asteroideae</taxon>
        <taxon>Anthemideae</taxon>
        <taxon>Anthemidinae</taxon>
        <taxon>Tanacetum</taxon>
    </lineage>
</organism>
<accession>A0ABQ5J5Q8</accession>